<organism evidence="1 2">
    <name type="scientific">Aspergillus welwitschiae</name>
    <dbReference type="NCBI Taxonomy" id="1341132"/>
    <lineage>
        <taxon>Eukaryota</taxon>
        <taxon>Fungi</taxon>
        <taxon>Dikarya</taxon>
        <taxon>Ascomycota</taxon>
        <taxon>Pezizomycotina</taxon>
        <taxon>Eurotiomycetes</taxon>
        <taxon>Eurotiomycetidae</taxon>
        <taxon>Eurotiales</taxon>
        <taxon>Aspergillaceae</taxon>
        <taxon>Aspergillus</taxon>
        <taxon>Aspergillus subgen. Circumdati</taxon>
    </lineage>
</organism>
<name>A0A3F3QB90_9EURO</name>
<dbReference type="RefSeq" id="XP_026629411.1">
    <property type="nucleotide sequence ID" value="XM_026765336.1"/>
</dbReference>
<dbReference type="EMBL" id="KZ852038">
    <property type="protein sequence ID" value="RDH36389.1"/>
    <property type="molecule type" value="Genomic_DNA"/>
</dbReference>
<protein>
    <submittedName>
        <fullName evidence="1">Uncharacterized protein</fullName>
    </submittedName>
</protein>
<gene>
    <name evidence="1" type="ORF">BDQ94DRAFT_138956</name>
</gene>
<reference evidence="1 2" key="1">
    <citation type="submission" date="2018-07" db="EMBL/GenBank/DDBJ databases">
        <title>The genomes of Aspergillus section Nigri reveals drivers in fungal speciation.</title>
        <authorList>
            <consortium name="DOE Joint Genome Institute"/>
            <person name="Vesth T.C."/>
            <person name="Nybo J."/>
            <person name="Theobald S."/>
            <person name="Brandl J."/>
            <person name="Frisvad J.C."/>
            <person name="Nielsen K.F."/>
            <person name="Lyhne E.K."/>
            <person name="Kogle M.E."/>
            <person name="Kuo A."/>
            <person name="Riley R."/>
            <person name="Clum A."/>
            <person name="Nolan M."/>
            <person name="Lipzen A."/>
            <person name="Salamov A."/>
            <person name="Henrissat B."/>
            <person name="Wiebenga A."/>
            <person name="De vries R.P."/>
            <person name="Grigoriev I.V."/>
            <person name="Mortensen U.H."/>
            <person name="Andersen M.R."/>
            <person name="Baker S.E."/>
        </authorList>
    </citation>
    <scope>NUCLEOTIDE SEQUENCE [LARGE SCALE GENOMIC DNA]</scope>
    <source>
        <strain evidence="1 2">CBS 139.54b</strain>
    </source>
</reference>
<dbReference type="Proteomes" id="UP000253729">
    <property type="component" value="Unassembled WGS sequence"/>
</dbReference>
<evidence type="ECO:0000313" key="2">
    <source>
        <dbReference type="Proteomes" id="UP000253729"/>
    </source>
</evidence>
<sequence>MAIDTRANIFIDVALSLGITYLVSHIGQCRKDYKGVSNLYPEGADCLEHSHSS</sequence>
<proteinExistence type="predicted"/>
<dbReference type="AlphaFoldDB" id="A0A3F3QB90"/>
<evidence type="ECO:0000313" key="1">
    <source>
        <dbReference type="EMBL" id="RDH36389.1"/>
    </source>
</evidence>
<accession>A0A3F3QB90</accession>
<keyword evidence="2" id="KW-1185">Reference proteome</keyword>
<dbReference type="GeneID" id="38133692"/>